<keyword evidence="3" id="KW-0732">Signal</keyword>
<keyword evidence="1" id="KW-0573">Peptidoglycan synthesis</keyword>
<evidence type="ECO:0000256" key="3">
    <source>
        <dbReference type="SAM" id="SignalP"/>
    </source>
</evidence>
<dbReference type="RefSeq" id="WP_193779695.1">
    <property type="nucleotide sequence ID" value="NZ_JADDOJ010000017.1"/>
</dbReference>
<keyword evidence="1" id="KW-0961">Cell wall biogenesis/degradation</keyword>
<evidence type="ECO:0000313" key="5">
    <source>
        <dbReference type="EMBL" id="MBE7940149.1"/>
    </source>
</evidence>
<accession>A0ABR9SCS2</accession>
<organism evidence="5 6">
    <name type="scientific">Ramlibacter aquaticus</name>
    <dbReference type="NCBI Taxonomy" id="2780094"/>
    <lineage>
        <taxon>Bacteria</taxon>
        <taxon>Pseudomonadati</taxon>
        <taxon>Pseudomonadota</taxon>
        <taxon>Betaproteobacteria</taxon>
        <taxon>Burkholderiales</taxon>
        <taxon>Comamonadaceae</taxon>
        <taxon>Ramlibacter</taxon>
    </lineage>
</organism>
<protein>
    <submittedName>
        <fullName evidence="5">L,D-transpeptidase</fullName>
    </submittedName>
</protein>
<proteinExistence type="predicted"/>
<gene>
    <name evidence="5" type="ORF">IM725_06155</name>
</gene>
<dbReference type="PROSITE" id="PS52029">
    <property type="entry name" value="LD_TPASE"/>
    <property type="match status" value="1"/>
</dbReference>
<feature type="chain" id="PRO_5047485490" evidence="3">
    <location>
        <begin position="26"/>
        <end position="253"/>
    </location>
</feature>
<feature type="active site" description="Nucleophile" evidence="1">
    <location>
        <position position="187"/>
    </location>
</feature>
<name>A0ABR9SCS2_9BURK</name>
<comment type="caution">
    <text evidence="5">The sequence shown here is derived from an EMBL/GenBank/DDBJ whole genome shotgun (WGS) entry which is preliminary data.</text>
</comment>
<dbReference type="Proteomes" id="UP000715965">
    <property type="component" value="Unassembled WGS sequence"/>
</dbReference>
<feature type="signal peptide" evidence="3">
    <location>
        <begin position="1"/>
        <end position="25"/>
    </location>
</feature>
<feature type="region of interest" description="Disordered" evidence="2">
    <location>
        <begin position="224"/>
        <end position="253"/>
    </location>
</feature>
<keyword evidence="1" id="KW-0133">Cell shape</keyword>
<evidence type="ECO:0000256" key="1">
    <source>
        <dbReference type="PROSITE-ProRule" id="PRU01373"/>
    </source>
</evidence>
<reference evidence="5 6" key="1">
    <citation type="submission" date="2020-10" db="EMBL/GenBank/DDBJ databases">
        <title>Draft genome of Ramlibacter aquaticus LMG 30558.</title>
        <authorList>
            <person name="Props R."/>
        </authorList>
    </citation>
    <scope>NUCLEOTIDE SEQUENCE [LARGE SCALE GENOMIC DNA]</scope>
    <source>
        <strain evidence="5 6">LMG 30558</strain>
    </source>
</reference>
<comment type="pathway">
    <text evidence="1">Cell wall biogenesis; peptidoglycan biosynthesis.</text>
</comment>
<evidence type="ECO:0000259" key="4">
    <source>
        <dbReference type="PROSITE" id="PS52029"/>
    </source>
</evidence>
<dbReference type="EMBL" id="JADDOJ010000017">
    <property type="protein sequence ID" value="MBE7940149.1"/>
    <property type="molecule type" value="Genomic_DNA"/>
</dbReference>
<feature type="compositionally biased region" description="Polar residues" evidence="2">
    <location>
        <begin position="242"/>
        <end position="253"/>
    </location>
</feature>
<evidence type="ECO:0000313" key="6">
    <source>
        <dbReference type="Proteomes" id="UP000715965"/>
    </source>
</evidence>
<evidence type="ECO:0000256" key="2">
    <source>
        <dbReference type="SAM" id="MobiDB-lite"/>
    </source>
</evidence>
<keyword evidence="6" id="KW-1185">Reference proteome</keyword>
<dbReference type="InterPro" id="IPR005490">
    <property type="entry name" value="LD_TPept_cat_dom"/>
</dbReference>
<sequence length="253" mass="26573">MAMRRIGSGRAWELPLGALAPLVLAAAAWGAALPCAAQEAASVTGNAAVGAPQGDAARLLAWARATHDAGGLPFVIIDKRNSQVQVYDGAGELRGASPALVGTARGDAVEPGIGLRPIASIRPEERVTPAGRFRAVMGRGPKGEDILWVDYDQALALHRVVTNVPAEHRLERLRSPRPQDRRITYGCINVPVRFFEQVVQPVFAPQGGIVYILPESRPLASLIGPEVEPGRSAPGEAVATHTADSGSTDPVAQ</sequence>
<feature type="active site" description="Proton donor/acceptor" evidence="1">
    <location>
        <position position="158"/>
    </location>
</feature>
<feature type="domain" description="L,D-TPase catalytic" evidence="4">
    <location>
        <begin position="73"/>
        <end position="213"/>
    </location>
</feature>